<evidence type="ECO:0000313" key="2">
    <source>
        <dbReference type="EMBL" id="KAK4872522.1"/>
    </source>
</evidence>
<comment type="caution">
    <text evidence="2">The sequence shown here is derived from an EMBL/GenBank/DDBJ whole genome shotgun (WGS) entry which is preliminary data.</text>
</comment>
<dbReference type="Proteomes" id="UP001353858">
    <property type="component" value="Unassembled WGS sequence"/>
</dbReference>
<keyword evidence="1" id="KW-0175">Coiled coil</keyword>
<evidence type="ECO:0000256" key="1">
    <source>
        <dbReference type="SAM" id="Coils"/>
    </source>
</evidence>
<accession>A0AAN7SBH9</accession>
<organism evidence="2 3">
    <name type="scientific">Aquatica leii</name>
    <dbReference type="NCBI Taxonomy" id="1421715"/>
    <lineage>
        <taxon>Eukaryota</taxon>
        <taxon>Metazoa</taxon>
        <taxon>Ecdysozoa</taxon>
        <taxon>Arthropoda</taxon>
        <taxon>Hexapoda</taxon>
        <taxon>Insecta</taxon>
        <taxon>Pterygota</taxon>
        <taxon>Neoptera</taxon>
        <taxon>Endopterygota</taxon>
        <taxon>Coleoptera</taxon>
        <taxon>Polyphaga</taxon>
        <taxon>Elateriformia</taxon>
        <taxon>Elateroidea</taxon>
        <taxon>Lampyridae</taxon>
        <taxon>Luciolinae</taxon>
        <taxon>Aquatica</taxon>
    </lineage>
</organism>
<reference evidence="3" key="1">
    <citation type="submission" date="2023-01" db="EMBL/GenBank/DDBJ databases">
        <title>Key to firefly adult light organ development and bioluminescence: homeobox transcription factors regulate luciferase expression and transportation to peroxisome.</title>
        <authorList>
            <person name="Fu X."/>
        </authorList>
    </citation>
    <scope>NUCLEOTIDE SEQUENCE [LARGE SCALE GENOMIC DNA]</scope>
</reference>
<protein>
    <submittedName>
        <fullName evidence="2">Uncharacterized protein</fullName>
    </submittedName>
</protein>
<keyword evidence="3" id="KW-1185">Reference proteome</keyword>
<evidence type="ECO:0000313" key="3">
    <source>
        <dbReference type="Proteomes" id="UP001353858"/>
    </source>
</evidence>
<gene>
    <name evidence="2" type="ORF">RN001_014551</name>
</gene>
<name>A0AAN7SBH9_9COLE</name>
<dbReference type="EMBL" id="JARPUR010000007">
    <property type="protein sequence ID" value="KAK4872522.1"/>
    <property type="molecule type" value="Genomic_DNA"/>
</dbReference>
<sequence>MAPTNTDVSGGSDKIICKLCHRSAITNIVRCINCDKVLHKYCCEKKGLNTSENTIKCCESDNAFVDSKTSETSMDDLNTNIKYMEQEIYFLKQQLQDKERTILDKIQIIKDKQEIIKLQQEIINKSKTDYVMPTISNLRNNNKLEIDKPTKPITKQIATSREVTTKQINSSSPISAQMSDTKLENNNLIELELPDVQYPSADNYMNKNHKKTAWTTVNKNQSKQKHDRKNIIVNVGVEKPNWASPLMSPLSVLDVDGVDVHEND</sequence>
<feature type="coiled-coil region" evidence="1">
    <location>
        <begin position="74"/>
        <end position="101"/>
    </location>
</feature>
<proteinExistence type="predicted"/>
<dbReference type="AlphaFoldDB" id="A0AAN7SBH9"/>